<comment type="caution">
    <text evidence="2">The sequence shown here is derived from an EMBL/GenBank/DDBJ whole genome shotgun (WGS) entry which is preliminary data.</text>
</comment>
<reference evidence="2 3" key="1">
    <citation type="submission" date="2021-05" db="EMBL/GenBank/DDBJ databases">
        <title>Genome Assembly of Synthetic Allotetraploid Brassica napus Reveals Homoeologous Exchanges between Subgenomes.</title>
        <authorList>
            <person name="Davis J.T."/>
        </authorList>
    </citation>
    <scope>NUCLEOTIDE SEQUENCE [LARGE SCALE GENOMIC DNA]</scope>
    <source>
        <strain evidence="3">cv. Da-Ae</strain>
        <tissue evidence="2">Seedling</tissue>
    </source>
</reference>
<dbReference type="EMBL" id="JAGKQM010000012">
    <property type="protein sequence ID" value="KAH0897306.1"/>
    <property type="molecule type" value="Genomic_DNA"/>
</dbReference>
<evidence type="ECO:0000256" key="1">
    <source>
        <dbReference type="SAM" id="Coils"/>
    </source>
</evidence>
<dbReference type="InterPro" id="IPR005019">
    <property type="entry name" value="Adenine_glyco"/>
</dbReference>
<dbReference type="InterPro" id="IPR011257">
    <property type="entry name" value="DNA_glycosylase"/>
</dbReference>
<name>A0ABQ8AZ45_BRANA</name>
<dbReference type="PANTHER" id="PTHR31116:SF41">
    <property type="entry name" value="DNA-3-METHYLADENINE GLYCOSYLASE I"/>
    <property type="match status" value="1"/>
</dbReference>
<gene>
    <name evidence="2" type="ORF">HID58_046874</name>
</gene>
<organism evidence="2 3">
    <name type="scientific">Brassica napus</name>
    <name type="common">Rape</name>
    <dbReference type="NCBI Taxonomy" id="3708"/>
    <lineage>
        <taxon>Eukaryota</taxon>
        <taxon>Viridiplantae</taxon>
        <taxon>Streptophyta</taxon>
        <taxon>Embryophyta</taxon>
        <taxon>Tracheophyta</taxon>
        <taxon>Spermatophyta</taxon>
        <taxon>Magnoliopsida</taxon>
        <taxon>eudicotyledons</taxon>
        <taxon>Gunneridae</taxon>
        <taxon>Pentapetalae</taxon>
        <taxon>rosids</taxon>
        <taxon>malvids</taxon>
        <taxon>Brassicales</taxon>
        <taxon>Brassicaceae</taxon>
        <taxon>Brassiceae</taxon>
        <taxon>Brassica</taxon>
    </lineage>
</organism>
<evidence type="ECO:0000313" key="2">
    <source>
        <dbReference type="EMBL" id="KAH0897306.1"/>
    </source>
</evidence>
<keyword evidence="1" id="KW-0175">Coiled coil</keyword>
<protein>
    <submittedName>
        <fullName evidence="2">Uncharacterized protein</fullName>
    </submittedName>
</protein>
<dbReference type="SUPFAM" id="SSF48150">
    <property type="entry name" value="DNA-glycosylase"/>
    <property type="match status" value="1"/>
</dbReference>
<dbReference type="Proteomes" id="UP000824890">
    <property type="component" value="Unassembled WGS sequence"/>
</dbReference>
<sequence length="181" mass="20575">MTEERDEKAGDCFSDDRKRCAWITPKSDQSCIAFHNEEWGVPVHDDKYSGRCYLFIINSLICQTAYMKISELLSLPGLLPELSWKYIRFKRQSFRKIFKEFDSIPTSELTNKKREHPLRLSQKTMNAHEAEATAEQAVSKVEAAMTAAEEAAKEADAAEAARAYAEEASKTLEGKKTSAKW</sequence>
<feature type="coiled-coil region" evidence="1">
    <location>
        <begin position="134"/>
        <end position="168"/>
    </location>
</feature>
<proteinExistence type="predicted"/>
<accession>A0ABQ8AZ45</accession>
<dbReference type="Pfam" id="PF03352">
    <property type="entry name" value="Adenine_glyco"/>
    <property type="match status" value="1"/>
</dbReference>
<dbReference type="PANTHER" id="PTHR31116">
    <property type="entry name" value="OS04G0501200 PROTEIN"/>
    <property type="match status" value="1"/>
</dbReference>
<dbReference type="Gene3D" id="1.10.340.30">
    <property type="entry name" value="Hypothetical protein, domain 2"/>
    <property type="match status" value="2"/>
</dbReference>
<evidence type="ECO:0000313" key="3">
    <source>
        <dbReference type="Proteomes" id="UP000824890"/>
    </source>
</evidence>
<keyword evidence="3" id="KW-1185">Reference proteome</keyword>